<dbReference type="InterPro" id="IPR005312">
    <property type="entry name" value="DUF1759"/>
</dbReference>
<keyword evidence="1" id="KW-0863">Zinc-finger</keyword>
<dbReference type="PANTHER" id="PTHR47331:SF5">
    <property type="entry name" value="RIBONUCLEASE H"/>
    <property type="match status" value="1"/>
</dbReference>
<evidence type="ECO:0000313" key="5">
    <source>
        <dbReference type="Proteomes" id="UP001558613"/>
    </source>
</evidence>
<dbReference type="PANTHER" id="PTHR47331">
    <property type="entry name" value="PHD-TYPE DOMAIN-CONTAINING PROTEIN"/>
    <property type="match status" value="1"/>
</dbReference>
<feature type="region of interest" description="Disordered" evidence="2">
    <location>
        <begin position="552"/>
        <end position="582"/>
    </location>
</feature>
<comment type="caution">
    <text evidence="4">The sequence shown here is derived from an EMBL/GenBank/DDBJ whole genome shotgun (WGS) entry which is preliminary data.</text>
</comment>
<dbReference type="Pfam" id="PF03564">
    <property type="entry name" value="DUF1759"/>
    <property type="match status" value="1"/>
</dbReference>
<dbReference type="InterPro" id="IPR001878">
    <property type="entry name" value="Znf_CCHC"/>
</dbReference>
<evidence type="ECO:0000313" key="4">
    <source>
        <dbReference type="EMBL" id="KAL1279105.1"/>
    </source>
</evidence>
<protein>
    <recommendedName>
        <fullName evidence="3">CCHC-type domain-containing protein</fullName>
    </recommendedName>
</protein>
<keyword evidence="1" id="KW-0862">Zinc</keyword>
<name>A0ABR3NPX8_9TELE</name>
<accession>A0ABR3NPX8</accession>
<proteinExistence type="predicted"/>
<reference evidence="4 5" key="1">
    <citation type="submission" date="2023-09" db="EMBL/GenBank/DDBJ databases">
        <authorList>
            <person name="Wang M."/>
        </authorList>
    </citation>
    <scope>NUCLEOTIDE SEQUENCE [LARGE SCALE GENOMIC DNA]</scope>
    <source>
        <strain evidence="4">GT-2023</strain>
        <tissue evidence="4">Liver</tissue>
    </source>
</reference>
<organism evidence="4 5">
    <name type="scientific">Cirrhinus molitorella</name>
    <name type="common">mud carp</name>
    <dbReference type="NCBI Taxonomy" id="172907"/>
    <lineage>
        <taxon>Eukaryota</taxon>
        <taxon>Metazoa</taxon>
        <taxon>Chordata</taxon>
        <taxon>Craniata</taxon>
        <taxon>Vertebrata</taxon>
        <taxon>Euteleostomi</taxon>
        <taxon>Actinopterygii</taxon>
        <taxon>Neopterygii</taxon>
        <taxon>Teleostei</taxon>
        <taxon>Ostariophysi</taxon>
        <taxon>Cypriniformes</taxon>
        <taxon>Cyprinidae</taxon>
        <taxon>Labeoninae</taxon>
        <taxon>Labeonini</taxon>
        <taxon>Cirrhinus</taxon>
    </lineage>
</organism>
<feature type="domain" description="CCHC-type" evidence="3">
    <location>
        <begin position="291"/>
        <end position="306"/>
    </location>
</feature>
<dbReference type="Proteomes" id="UP001558613">
    <property type="component" value="Unassembled WGS sequence"/>
</dbReference>
<evidence type="ECO:0000256" key="1">
    <source>
        <dbReference type="PROSITE-ProRule" id="PRU00047"/>
    </source>
</evidence>
<dbReference type="EMBL" id="JAYMGO010000003">
    <property type="protein sequence ID" value="KAL1279105.1"/>
    <property type="molecule type" value="Genomic_DNA"/>
</dbReference>
<keyword evidence="5" id="KW-1185">Reference proteome</keyword>
<gene>
    <name evidence="4" type="ORF">QQF64_025778</name>
</gene>
<evidence type="ECO:0000256" key="2">
    <source>
        <dbReference type="SAM" id="MobiDB-lite"/>
    </source>
</evidence>
<keyword evidence="1" id="KW-0479">Metal-binding</keyword>
<evidence type="ECO:0000259" key="3">
    <source>
        <dbReference type="PROSITE" id="PS50158"/>
    </source>
</evidence>
<sequence>MVLSRLPTPEPSVFSGDPLKFLEWRTSFKALIERRCTNPADKLFYLQKYVSGEAQSVLEGSFYRKDDEAYDQAWEALNARYGHPFVIQRAFREKLNNWPKIGSRESIKLRQFSDFLTACSNAMPHIKGLQVLNDCEENQKMLQKLPDWLTSRWNRHVTMQLKRLEEYPTFKDFANFVAQEAEIACNPVTSFHALKLSEEKLSREVKRSKANAFITNVKASDKSKMVSKTYSVGGSNSVDSNRSNKVNAMPSGSNPVICRCCGENHSIHKCQTFTSKSVEDKRKFILDNNLCFGCLRKGHNSKECRNKATCSICKKHHPTPLHEDRLSSAAVTVPHTMQAEQNSSSLSCCVDSGDGGSTSMIVPVWISSTSTPERETLVYALLDTQSSNTFVDQEVCYDCSRALAPRQVITGGDEEPYAVRTDLGWSIVGSSPWIAKSTEVTGLCHRVSVKEIPILTPTSVIRALESDFRDTSPKERSISQDDIQFTQLLNEKIHQNSEGHLEMPLPFKTRPQLPENKQLALVRLKRLKGRFEKDPNSKDDYVKFMEGVFKDGDAERAEHHPRQKMSGISSPGGISPKKARED</sequence>
<dbReference type="PROSITE" id="PS50158">
    <property type="entry name" value="ZF_CCHC"/>
    <property type="match status" value="1"/>
</dbReference>
<feature type="compositionally biased region" description="Low complexity" evidence="2">
    <location>
        <begin position="566"/>
        <end position="576"/>
    </location>
</feature>